<comment type="similarity">
    <text evidence="1">Belongs to the protein disulfide isomerase family.</text>
</comment>
<feature type="domain" description="Thioredoxin" evidence="5">
    <location>
        <begin position="1"/>
        <end position="157"/>
    </location>
</feature>
<dbReference type="PROSITE" id="PS51352">
    <property type="entry name" value="THIOREDOXIN_2"/>
    <property type="match status" value="1"/>
</dbReference>
<organism evidence="6 7">
    <name type="scientific">Chytriomyces confervae</name>
    <dbReference type="NCBI Taxonomy" id="246404"/>
    <lineage>
        <taxon>Eukaryota</taxon>
        <taxon>Fungi</taxon>
        <taxon>Fungi incertae sedis</taxon>
        <taxon>Chytridiomycota</taxon>
        <taxon>Chytridiomycota incertae sedis</taxon>
        <taxon>Chytridiomycetes</taxon>
        <taxon>Chytridiales</taxon>
        <taxon>Chytriomycetaceae</taxon>
        <taxon>Chytriomyces</taxon>
    </lineage>
</organism>
<keyword evidence="7" id="KW-1185">Reference proteome</keyword>
<dbReference type="OrthoDB" id="72053at2759"/>
<dbReference type="Pfam" id="PF00085">
    <property type="entry name" value="Thioredoxin"/>
    <property type="match status" value="1"/>
</dbReference>
<feature type="region of interest" description="Disordered" evidence="3">
    <location>
        <begin position="143"/>
        <end position="178"/>
    </location>
</feature>
<dbReference type="PANTHER" id="PTHR45672:SF3">
    <property type="entry name" value="THIOREDOXIN DOMAIN-CONTAINING PROTEIN 5"/>
    <property type="match status" value="1"/>
</dbReference>
<evidence type="ECO:0000256" key="2">
    <source>
        <dbReference type="ARBA" id="ARBA00022729"/>
    </source>
</evidence>
<keyword evidence="4" id="KW-0812">Transmembrane</keyword>
<evidence type="ECO:0000256" key="3">
    <source>
        <dbReference type="SAM" id="MobiDB-lite"/>
    </source>
</evidence>
<feature type="transmembrane region" description="Helical" evidence="4">
    <location>
        <begin position="216"/>
        <end position="238"/>
    </location>
</feature>
<dbReference type="InterPro" id="IPR051063">
    <property type="entry name" value="PDI"/>
</dbReference>
<feature type="compositionally biased region" description="Low complexity" evidence="3">
    <location>
        <begin position="168"/>
        <end position="178"/>
    </location>
</feature>
<sequence>MERRNPPSPSLDPAENDAEAKKRLRKEKIKALADLSDESIRHLPMSDVNATISNGTHLIFYGANYCPYTQKYTPLWLEFQQLYDRTPTWQSQFTIHKVQCAEDENFCVDMGVDGYPTVLMFRNGVLVEEMDTDDMSGSVQSFIEREPTKPTLTAEQSKSSDSPSDIHTTITASSASPPISSNKLDETLKLSFTVMKSEESAIILHPNTSDSPKDFLLLYSIFATLLVAGVGLLFFRYVQNRRAAYRRVR</sequence>
<dbReference type="SUPFAM" id="SSF52833">
    <property type="entry name" value="Thioredoxin-like"/>
    <property type="match status" value="1"/>
</dbReference>
<evidence type="ECO:0000313" key="6">
    <source>
        <dbReference type="EMBL" id="TPX75125.1"/>
    </source>
</evidence>
<evidence type="ECO:0000313" key="7">
    <source>
        <dbReference type="Proteomes" id="UP000320333"/>
    </source>
</evidence>
<keyword evidence="2" id="KW-0732">Signal</keyword>
<evidence type="ECO:0000256" key="4">
    <source>
        <dbReference type="SAM" id="Phobius"/>
    </source>
</evidence>
<evidence type="ECO:0000259" key="5">
    <source>
        <dbReference type="PROSITE" id="PS51352"/>
    </source>
</evidence>
<dbReference type="Proteomes" id="UP000320333">
    <property type="component" value="Unassembled WGS sequence"/>
</dbReference>
<accession>A0A507FHK5</accession>
<evidence type="ECO:0000256" key="1">
    <source>
        <dbReference type="ARBA" id="ARBA00006347"/>
    </source>
</evidence>
<dbReference type="AlphaFoldDB" id="A0A507FHK5"/>
<keyword evidence="4" id="KW-0472">Membrane</keyword>
<dbReference type="GO" id="GO:0003756">
    <property type="term" value="F:protein disulfide isomerase activity"/>
    <property type="evidence" value="ECO:0007669"/>
    <property type="project" value="TreeGrafter"/>
</dbReference>
<comment type="caution">
    <text evidence="6">The sequence shown here is derived from an EMBL/GenBank/DDBJ whole genome shotgun (WGS) entry which is preliminary data.</text>
</comment>
<dbReference type="PANTHER" id="PTHR45672">
    <property type="entry name" value="PROTEIN DISULFIDE-ISOMERASE C17H9.14C-RELATED"/>
    <property type="match status" value="1"/>
</dbReference>
<proteinExistence type="inferred from homology"/>
<dbReference type="GO" id="GO:0005783">
    <property type="term" value="C:endoplasmic reticulum"/>
    <property type="evidence" value="ECO:0007669"/>
    <property type="project" value="TreeGrafter"/>
</dbReference>
<name>A0A507FHK5_9FUNG</name>
<dbReference type="InterPro" id="IPR036249">
    <property type="entry name" value="Thioredoxin-like_sf"/>
</dbReference>
<feature type="compositionally biased region" description="Pro residues" evidence="3">
    <location>
        <begin position="1"/>
        <end position="10"/>
    </location>
</feature>
<dbReference type="EMBL" id="QEAP01000094">
    <property type="protein sequence ID" value="TPX75125.1"/>
    <property type="molecule type" value="Genomic_DNA"/>
</dbReference>
<protein>
    <recommendedName>
        <fullName evidence="5">Thioredoxin domain-containing protein</fullName>
    </recommendedName>
</protein>
<keyword evidence="4" id="KW-1133">Transmembrane helix</keyword>
<feature type="compositionally biased region" description="Polar residues" evidence="3">
    <location>
        <begin position="150"/>
        <end position="167"/>
    </location>
</feature>
<dbReference type="GO" id="GO:0006457">
    <property type="term" value="P:protein folding"/>
    <property type="evidence" value="ECO:0007669"/>
    <property type="project" value="TreeGrafter"/>
</dbReference>
<reference evidence="6 7" key="1">
    <citation type="journal article" date="2019" name="Sci. Rep.">
        <title>Comparative genomics of chytrid fungi reveal insights into the obligate biotrophic and pathogenic lifestyle of Synchytrium endobioticum.</title>
        <authorList>
            <person name="van de Vossenberg B.T.L.H."/>
            <person name="Warris S."/>
            <person name="Nguyen H.D.T."/>
            <person name="van Gent-Pelzer M.P.E."/>
            <person name="Joly D.L."/>
            <person name="van de Geest H.C."/>
            <person name="Bonants P.J.M."/>
            <person name="Smith D.S."/>
            <person name="Levesque C.A."/>
            <person name="van der Lee T.A.J."/>
        </authorList>
    </citation>
    <scope>NUCLEOTIDE SEQUENCE [LARGE SCALE GENOMIC DNA]</scope>
    <source>
        <strain evidence="6 7">CBS 675.73</strain>
    </source>
</reference>
<gene>
    <name evidence="6" type="ORF">CcCBS67573_g03609</name>
</gene>
<dbReference type="Gene3D" id="3.40.30.10">
    <property type="entry name" value="Glutaredoxin"/>
    <property type="match status" value="1"/>
</dbReference>
<dbReference type="InterPro" id="IPR013766">
    <property type="entry name" value="Thioredoxin_domain"/>
</dbReference>
<dbReference type="STRING" id="246404.A0A507FHK5"/>
<feature type="region of interest" description="Disordered" evidence="3">
    <location>
        <begin position="1"/>
        <end position="23"/>
    </location>
</feature>